<evidence type="ECO:0000313" key="2">
    <source>
        <dbReference type="EMBL" id="CCD50465.1"/>
    </source>
</evidence>
<feature type="domain" description="PH" evidence="1">
    <location>
        <begin position="55"/>
        <end position="112"/>
    </location>
</feature>
<sequence>MNLMKLGIPPQSKVLFKLTWQRLVLFHCSFVALKARSQLTNLIPRDDYIIAGEVKIFQGQIVDDGFHHSLFVYENQQTHTLRLHAAVANGELRKCPIWTAFIFETCAGEETWRV</sequence>
<dbReference type="AlphaFoldDB" id="G2YF72"/>
<evidence type="ECO:0000259" key="1">
    <source>
        <dbReference type="Pfam" id="PF23076"/>
    </source>
</evidence>
<dbReference type="HOGENOM" id="CLU_2120733_0_0_1"/>
<proteinExistence type="predicted"/>
<gene>
    <name evidence="2" type="ORF">BofuT4_P091520.1</name>
</gene>
<name>G2YF72_BOTF4</name>
<dbReference type="InParanoid" id="G2YF72"/>
<reference evidence="3" key="1">
    <citation type="journal article" date="2011" name="PLoS Genet.">
        <title>Genomic analysis of the necrotrophic fungal pathogens Sclerotinia sclerotiorum and Botrytis cinerea.</title>
        <authorList>
            <person name="Amselem J."/>
            <person name="Cuomo C.A."/>
            <person name="van Kan J.A."/>
            <person name="Viaud M."/>
            <person name="Benito E.P."/>
            <person name="Couloux A."/>
            <person name="Coutinho P.M."/>
            <person name="de Vries R.P."/>
            <person name="Dyer P.S."/>
            <person name="Fillinger S."/>
            <person name="Fournier E."/>
            <person name="Gout L."/>
            <person name="Hahn M."/>
            <person name="Kohn L."/>
            <person name="Lapalu N."/>
            <person name="Plummer K.M."/>
            <person name="Pradier J.M."/>
            <person name="Quevillon E."/>
            <person name="Sharon A."/>
            <person name="Simon A."/>
            <person name="ten Have A."/>
            <person name="Tudzynski B."/>
            <person name="Tudzynski P."/>
            <person name="Wincker P."/>
            <person name="Andrew M."/>
            <person name="Anthouard V."/>
            <person name="Beever R.E."/>
            <person name="Beffa R."/>
            <person name="Benoit I."/>
            <person name="Bouzid O."/>
            <person name="Brault B."/>
            <person name="Chen Z."/>
            <person name="Choquer M."/>
            <person name="Collemare J."/>
            <person name="Cotton P."/>
            <person name="Danchin E.G."/>
            <person name="Da Silva C."/>
            <person name="Gautier A."/>
            <person name="Giraud C."/>
            <person name="Giraud T."/>
            <person name="Gonzalez C."/>
            <person name="Grossetete S."/>
            <person name="Guldener U."/>
            <person name="Henrissat B."/>
            <person name="Howlett B.J."/>
            <person name="Kodira C."/>
            <person name="Kretschmer M."/>
            <person name="Lappartient A."/>
            <person name="Leroch M."/>
            <person name="Levis C."/>
            <person name="Mauceli E."/>
            <person name="Neuveglise C."/>
            <person name="Oeser B."/>
            <person name="Pearson M."/>
            <person name="Poulain J."/>
            <person name="Poussereau N."/>
            <person name="Quesneville H."/>
            <person name="Rascle C."/>
            <person name="Schumacher J."/>
            <person name="Segurens B."/>
            <person name="Sexton A."/>
            <person name="Silva E."/>
            <person name="Sirven C."/>
            <person name="Soanes D.M."/>
            <person name="Talbot N.J."/>
            <person name="Templeton M."/>
            <person name="Yandava C."/>
            <person name="Yarden O."/>
            <person name="Zeng Q."/>
            <person name="Rollins J.A."/>
            <person name="Lebrun M.H."/>
            <person name="Dickman M."/>
        </authorList>
    </citation>
    <scope>NUCLEOTIDE SEQUENCE [LARGE SCALE GENOMIC DNA]</scope>
    <source>
        <strain evidence="3">T4</strain>
    </source>
</reference>
<dbReference type="Pfam" id="PF23076">
    <property type="entry name" value="PH_FT_C"/>
    <property type="match status" value="1"/>
</dbReference>
<protein>
    <recommendedName>
        <fullName evidence="1">PH domain-containing protein</fullName>
    </recommendedName>
</protein>
<dbReference type="EMBL" id="FQ790325">
    <property type="protein sequence ID" value="CCD50465.1"/>
    <property type="molecule type" value="Genomic_DNA"/>
</dbReference>
<organism evidence="2 3">
    <name type="scientific">Botryotinia fuckeliana (strain T4)</name>
    <name type="common">Noble rot fungus</name>
    <name type="synonym">Botrytis cinerea</name>
    <dbReference type="NCBI Taxonomy" id="999810"/>
    <lineage>
        <taxon>Eukaryota</taxon>
        <taxon>Fungi</taxon>
        <taxon>Dikarya</taxon>
        <taxon>Ascomycota</taxon>
        <taxon>Pezizomycotina</taxon>
        <taxon>Leotiomycetes</taxon>
        <taxon>Helotiales</taxon>
        <taxon>Sclerotiniaceae</taxon>
        <taxon>Botrytis</taxon>
    </lineage>
</organism>
<dbReference type="Proteomes" id="UP000008177">
    <property type="component" value="Unplaced contigs"/>
</dbReference>
<evidence type="ECO:0000313" key="3">
    <source>
        <dbReference type="Proteomes" id="UP000008177"/>
    </source>
</evidence>
<dbReference type="OrthoDB" id="5345571at2759"/>
<accession>G2YF72</accession>
<dbReference type="InterPro" id="IPR057082">
    <property type="entry name" value="PH_C"/>
</dbReference>